<protein>
    <recommendedName>
        <fullName evidence="4">Neuromedin U</fullName>
    </recommendedName>
</protein>
<feature type="signal peptide" evidence="1">
    <location>
        <begin position="1"/>
        <end position="20"/>
    </location>
</feature>
<keyword evidence="1" id="KW-0732">Signal</keyword>
<dbReference type="EMBL" id="JAETXX010000001">
    <property type="protein sequence ID" value="MCF8713991.1"/>
    <property type="molecule type" value="Genomic_DNA"/>
</dbReference>
<feature type="chain" id="PRO_5046309317" description="Neuromedin U" evidence="1">
    <location>
        <begin position="21"/>
        <end position="265"/>
    </location>
</feature>
<name>A0ABS9J0P4_9FLAO</name>
<keyword evidence="3" id="KW-1185">Reference proteome</keyword>
<organism evidence="2 3">
    <name type="scientific">Joostella atrarenae</name>
    <dbReference type="NCBI Taxonomy" id="679257"/>
    <lineage>
        <taxon>Bacteria</taxon>
        <taxon>Pseudomonadati</taxon>
        <taxon>Bacteroidota</taxon>
        <taxon>Flavobacteriia</taxon>
        <taxon>Flavobacteriales</taxon>
        <taxon>Flavobacteriaceae</taxon>
        <taxon>Joostella</taxon>
    </lineage>
</organism>
<proteinExistence type="predicted"/>
<accession>A0ABS9J0P4</accession>
<evidence type="ECO:0000256" key="1">
    <source>
        <dbReference type="SAM" id="SignalP"/>
    </source>
</evidence>
<sequence length="265" mass="28684">MKKLHILAFALLLSSVTLFAQEEAAEGGQSAAQANNPLANMTALNFHNYYMPKLSNSPDEQYMNTTWLRFAKPFSAGKLLLRVSSPISTIGVPQGGGNVKSVSGLGDVNAFMSYNFVSNSSSTVGAGPLITAPTATNELLGTGKWQGGFALVAFISKSPVFQYGALVTWQTSFAGQSDRESTNNAAVQPFYFWQLGEGFYLRGVPIWYFDFKNDAYSVPMALGLGKVVKVGDTMINCFVEPQYSIITGGVQPIFQVFTGINLQFM</sequence>
<evidence type="ECO:0000313" key="3">
    <source>
        <dbReference type="Proteomes" id="UP000829517"/>
    </source>
</evidence>
<evidence type="ECO:0008006" key="4">
    <source>
        <dbReference type="Google" id="ProtNLM"/>
    </source>
</evidence>
<dbReference type="RefSeq" id="WP_236957948.1">
    <property type="nucleotide sequence ID" value="NZ_JAETXX010000001.1"/>
</dbReference>
<evidence type="ECO:0000313" key="2">
    <source>
        <dbReference type="EMBL" id="MCF8713991.1"/>
    </source>
</evidence>
<gene>
    <name evidence="2" type="ORF">JM658_04045</name>
</gene>
<dbReference type="Proteomes" id="UP000829517">
    <property type="component" value="Unassembled WGS sequence"/>
</dbReference>
<comment type="caution">
    <text evidence="2">The sequence shown here is derived from an EMBL/GenBank/DDBJ whole genome shotgun (WGS) entry which is preliminary data.</text>
</comment>
<reference evidence="2 3" key="1">
    <citation type="submission" date="2021-01" db="EMBL/GenBank/DDBJ databases">
        <title>Genome sequencing of Joostella atrarenae M1-2 (= KCTC 23194).</title>
        <authorList>
            <person name="Zakaria M.R."/>
            <person name="Lam M.Q."/>
            <person name="Chong C.S."/>
        </authorList>
    </citation>
    <scope>NUCLEOTIDE SEQUENCE [LARGE SCALE GENOMIC DNA]</scope>
    <source>
        <strain evidence="2 3">M1-2</strain>
    </source>
</reference>